<comment type="caution">
    <text evidence="4">The sequence shown here is derived from an EMBL/GenBank/DDBJ whole genome shotgun (WGS) entry which is preliminary data.</text>
</comment>
<dbReference type="Proteomes" id="UP000054937">
    <property type="component" value="Unassembled WGS sequence"/>
</dbReference>
<gene>
    <name evidence="4" type="ORF">PPERSA_02167</name>
</gene>
<keyword evidence="2" id="KW-0963">Cytoplasm</keyword>
<dbReference type="PANTHER" id="PTHR23065">
    <property type="entry name" value="PROLINE-SERINE-THREONINE PHOSPHATASE INTERACTING PROTEIN 1"/>
    <property type="match status" value="1"/>
</dbReference>
<dbReference type="AlphaFoldDB" id="A0A0V0Q7I8"/>
<dbReference type="Gene3D" id="1.20.1270.60">
    <property type="entry name" value="Arfaptin homology (AH) domain/BAR domain"/>
    <property type="match status" value="2"/>
</dbReference>
<proteinExistence type="predicted"/>
<dbReference type="PANTHER" id="PTHR23065:SF7">
    <property type="entry name" value="NOSTRIN, ISOFORM H"/>
    <property type="match status" value="1"/>
</dbReference>
<accession>A0A0V0Q7I8</accession>
<reference evidence="4 5" key="1">
    <citation type="journal article" date="2015" name="Sci. Rep.">
        <title>Genome of the facultative scuticociliatosis pathogen Pseudocohnilembus persalinus provides insight into its virulence through horizontal gene transfer.</title>
        <authorList>
            <person name="Xiong J."/>
            <person name="Wang G."/>
            <person name="Cheng J."/>
            <person name="Tian M."/>
            <person name="Pan X."/>
            <person name="Warren A."/>
            <person name="Jiang C."/>
            <person name="Yuan D."/>
            <person name="Miao W."/>
        </authorList>
    </citation>
    <scope>NUCLEOTIDE SEQUENCE [LARGE SCALE GENOMIC DNA]</scope>
    <source>
        <strain evidence="4">36N120E</strain>
    </source>
</reference>
<evidence type="ECO:0000256" key="3">
    <source>
        <dbReference type="ARBA" id="ARBA00022553"/>
    </source>
</evidence>
<dbReference type="OrthoDB" id="290913at2759"/>
<comment type="subcellular location">
    <subcellularLocation>
        <location evidence="1">Cytoplasm</location>
    </subcellularLocation>
</comment>
<protein>
    <recommendedName>
        <fullName evidence="6">F-BAR domain-containing protein</fullName>
    </recommendedName>
</protein>
<evidence type="ECO:0000256" key="2">
    <source>
        <dbReference type="ARBA" id="ARBA00022490"/>
    </source>
</evidence>
<dbReference type="GO" id="GO:0005886">
    <property type="term" value="C:plasma membrane"/>
    <property type="evidence" value="ECO:0007669"/>
    <property type="project" value="TreeGrafter"/>
</dbReference>
<dbReference type="InterPro" id="IPR027267">
    <property type="entry name" value="AH/BAR_dom_sf"/>
</dbReference>
<evidence type="ECO:0008006" key="6">
    <source>
        <dbReference type="Google" id="ProtNLM"/>
    </source>
</evidence>
<name>A0A0V0Q7I8_PSEPJ</name>
<dbReference type="SUPFAM" id="SSF103657">
    <property type="entry name" value="BAR/IMD domain-like"/>
    <property type="match status" value="1"/>
</dbReference>
<dbReference type="InParanoid" id="A0A0V0Q7I8"/>
<keyword evidence="3" id="KW-0597">Phosphoprotein</keyword>
<dbReference type="EMBL" id="LDAU01000267">
    <property type="protein sequence ID" value="KRW98189.1"/>
    <property type="molecule type" value="Genomic_DNA"/>
</dbReference>
<evidence type="ECO:0000256" key="1">
    <source>
        <dbReference type="ARBA" id="ARBA00004496"/>
    </source>
</evidence>
<sequence length="339" mass="40308">MTEIYSFKDNLWQYEEFIEVIQERANLEENYKNGLLKINQVLEDHMQNEGNFANIISALKSDQSNRAQACDQMIHSLRVEIVEMAGKIVEDQNNISRKIINEGKKWEKELLAIQSQLEKGKIMDEFQKQDKERIDLLKDCVYKCLIFETQQIKSMEYDINQIITLINKIDVEDGLQQFIKKNQSGTELYEQQNFEPYMTYASDAINKLKCQDDKFNYQIFYDFNNDDNQITPELQQSEQFYNCKLLVELLQNIFQNKSSKELEQEQLNISFKVKDISLSSKLLNLSFYFYTIYENEKTTLQNQLQDDITWQQKDFWESFTFDMINKVTKGIEQQIGCHN</sequence>
<evidence type="ECO:0000313" key="4">
    <source>
        <dbReference type="EMBL" id="KRW98189.1"/>
    </source>
</evidence>
<dbReference type="GO" id="GO:0005737">
    <property type="term" value="C:cytoplasm"/>
    <property type="evidence" value="ECO:0007669"/>
    <property type="project" value="TreeGrafter"/>
</dbReference>
<organism evidence="4 5">
    <name type="scientific">Pseudocohnilembus persalinus</name>
    <name type="common">Ciliate</name>
    <dbReference type="NCBI Taxonomy" id="266149"/>
    <lineage>
        <taxon>Eukaryota</taxon>
        <taxon>Sar</taxon>
        <taxon>Alveolata</taxon>
        <taxon>Ciliophora</taxon>
        <taxon>Intramacronucleata</taxon>
        <taxon>Oligohymenophorea</taxon>
        <taxon>Scuticociliatia</taxon>
        <taxon>Philasterida</taxon>
        <taxon>Pseudocohnilembidae</taxon>
        <taxon>Pseudocohnilembus</taxon>
    </lineage>
</organism>
<dbReference type="GO" id="GO:0043226">
    <property type="term" value="C:organelle"/>
    <property type="evidence" value="ECO:0007669"/>
    <property type="project" value="UniProtKB-ARBA"/>
</dbReference>
<evidence type="ECO:0000313" key="5">
    <source>
        <dbReference type="Proteomes" id="UP000054937"/>
    </source>
</evidence>
<keyword evidence="5" id="KW-1185">Reference proteome</keyword>